<dbReference type="GO" id="GO:0031177">
    <property type="term" value="F:phosphopantetheine binding"/>
    <property type="evidence" value="ECO:0007669"/>
    <property type="project" value="TreeGrafter"/>
</dbReference>
<accession>A0A7X2L340</accession>
<dbReference type="Gene3D" id="3.30.300.30">
    <property type="match status" value="1"/>
</dbReference>
<dbReference type="Gene3D" id="3.40.50.980">
    <property type="match status" value="2"/>
</dbReference>
<gene>
    <name evidence="8" type="ORF">GJB61_18075</name>
</gene>
<dbReference type="Pfam" id="PF00501">
    <property type="entry name" value="AMP-binding"/>
    <property type="match status" value="1"/>
</dbReference>
<dbReference type="NCBIfam" id="TIGR01733">
    <property type="entry name" value="AA-adenyl-dom"/>
    <property type="match status" value="1"/>
</dbReference>
<evidence type="ECO:0000256" key="1">
    <source>
        <dbReference type="ARBA" id="ARBA00001957"/>
    </source>
</evidence>
<dbReference type="InterPro" id="IPR020845">
    <property type="entry name" value="AMP-binding_CS"/>
</dbReference>
<dbReference type="AlphaFoldDB" id="A0A7X2L340"/>
<dbReference type="GO" id="GO:0043041">
    <property type="term" value="P:amino acid activation for nonribosomal peptide biosynthetic process"/>
    <property type="evidence" value="ECO:0007669"/>
    <property type="project" value="TreeGrafter"/>
</dbReference>
<dbReference type="GO" id="GO:0044550">
    <property type="term" value="P:secondary metabolite biosynthetic process"/>
    <property type="evidence" value="ECO:0007669"/>
    <property type="project" value="TreeGrafter"/>
</dbReference>
<dbReference type="Gene3D" id="2.30.38.10">
    <property type="entry name" value="Luciferase, Domain 3"/>
    <property type="match status" value="1"/>
</dbReference>
<evidence type="ECO:0000256" key="5">
    <source>
        <dbReference type="ARBA" id="ARBA00022737"/>
    </source>
</evidence>
<evidence type="ECO:0000313" key="8">
    <source>
        <dbReference type="EMBL" id="MRN54895.1"/>
    </source>
</evidence>
<organism evidence="8 9">
    <name type="scientific">Paenibacillus monticola</name>
    <dbReference type="NCBI Taxonomy" id="2666075"/>
    <lineage>
        <taxon>Bacteria</taxon>
        <taxon>Bacillati</taxon>
        <taxon>Bacillota</taxon>
        <taxon>Bacilli</taxon>
        <taxon>Bacillales</taxon>
        <taxon>Paenibacillaceae</taxon>
        <taxon>Paenibacillus</taxon>
    </lineage>
</organism>
<keyword evidence="5" id="KW-0677">Repeat</keyword>
<name>A0A7X2L340_9BACL</name>
<evidence type="ECO:0000256" key="2">
    <source>
        <dbReference type="ARBA" id="ARBA00006432"/>
    </source>
</evidence>
<comment type="caution">
    <text evidence="8">The sequence shown here is derived from an EMBL/GenBank/DDBJ whole genome shotgun (WGS) entry which is preliminary data.</text>
</comment>
<dbReference type="InterPro" id="IPR010071">
    <property type="entry name" value="AA_adenyl_dom"/>
</dbReference>
<evidence type="ECO:0000313" key="9">
    <source>
        <dbReference type="Proteomes" id="UP000463051"/>
    </source>
</evidence>
<dbReference type="PANTHER" id="PTHR45527:SF1">
    <property type="entry name" value="FATTY ACID SYNTHASE"/>
    <property type="match status" value="1"/>
</dbReference>
<protein>
    <submittedName>
        <fullName evidence="8">Amino acid adenylation domain-containing protein</fullName>
    </submittedName>
</protein>
<dbReference type="InterPro" id="IPR000873">
    <property type="entry name" value="AMP-dep_synth/lig_dom"/>
</dbReference>
<keyword evidence="9" id="KW-1185">Reference proteome</keyword>
<dbReference type="FunFam" id="3.40.50.980:FF:000001">
    <property type="entry name" value="Non-ribosomal peptide synthetase"/>
    <property type="match status" value="1"/>
</dbReference>
<keyword evidence="6" id="KW-0045">Antibiotic biosynthesis</keyword>
<comment type="cofactor">
    <cofactor evidence="1">
        <name>pantetheine 4'-phosphate</name>
        <dbReference type="ChEBI" id="CHEBI:47942"/>
    </cofactor>
</comment>
<evidence type="ECO:0000259" key="7">
    <source>
        <dbReference type="PROSITE" id="PS50075"/>
    </source>
</evidence>
<dbReference type="GO" id="GO:0005737">
    <property type="term" value="C:cytoplasm"/>
    <property type="evidence" value="ECO:0007669"/>
    <property type="project" value="TreeGrafter"/>
</dbReference>
<evidence type="ECO:0000256" key="6">
    <source>
        <dbReference type="ARBA" id="ARBA00023194"/>
    </source>
</evidence>
<dbReference type="PROSITE" id="PS50075">
    <property type="entry name" value="CARRIER"/>
    <property type="match status" value="1"/>
</dbReference>
<dbReference type="InterPro" id="IPR020459">
    <property type="entry name" value="AMP-binding"/>
</dbReference>
<keyword evidence="4" id="KW-0597">Phosphoprotein</keyword>
<dbReference type="EMBL" id="WJXB01000007">
    <property type="protein sequence ID" value="MRN54895.1"/>
    <property type="molecule type" value="Genomic_DNA"/>
</dbReference>
<dbReference type="Gene3D" id="1.10.1200.10">
    <property type="entry name" value="ACP-like"/>
    <property type="match status" value="1"/>
</dbReference>
<evidence type="ECO:0000256" key="4">
    <source>
        <dbReference type="ARBA" id="ARBA00022553"/>
    </source>
</evidence>
<sequence length="615" mass="68615">MKSAVSIIALFEETAAKYPEWPCLEYGEQLYTYRETNEQANQLAAYLRSNGAGPGQLIGIFQESRPEMIISMIAILKSGAAYVPLSTLFPNERLAYMLDECDPVIILTHSLLEQRLMELKHTSSTKCISLDLFGEVVESQPCHNPRYPIILSDLAYIIYTSGSTGKPKGVMITHQGIPNLVLEQIKKFQLRVGDRVLQNASVAFDASVSEIFTTLIAGATLILLQQDGLLVGDKLQQILKEKEISIVTLTPSVLATLPHEELPNLLTLITAGEACTLKLVQYWAPKLNFINAYGPTEVTVCATMHTCQPSDTSVYLGNPIANTALYLLNDQLQPVASGQLGELYISSVGLANGYLNAPELTNHSFIANPFADGFSEFLYRTGDLCQQDSEGNLEWLSREDHQIKVSGIRIELGELEFALREYSAVEEAVVLYNKEKNLIIAYLKSANLPRPNISQIRNYLLTKFPMYMLPSRFMFLDEFPVLTSGKIDRNSLPSMEDSRPNLEIEYTAPRSSLENVLGEIWSEVLKLDQVGIHDNFFELGGQSLMSVQIISRIRTYLDMDIPLHIIFNAVPTIEQTALAIEQYQLEQIDVSELEQLLTELELMDVADTTIPEGSL</sequence>
<feature type="domain" description="Carrier" evidence="7">
    <location>
        <begin position="508"/>
        <end position="584"/>
    </location>
</feature>
<dbReference type="Proteomes" id="UP000463051">
    <property type="component" value="Unassembled WGS sequence"/>
</dbReference>
<comment type="similarity">
    <text evidence="2">Belongs to the ATP-dependent AMP-binding enzyme family.</text>
</comment>
<dbReference type="FunFam" id="1.10.1200.10:FF:000005">
    <property type="entry name" value="Nonribosomal peptide synthetase 1"/>
    <property type="match status" value="1"/>
</dbReference>
<reference evidence="8 9" key="1">
    <citation type="submission" date="2019-11" db="EMBL/GenBank/DDBJ databases">
        <title>Paenibacillus monticola sp. nov., a novel PGPR strain isolated from mountain sample in China.</title>
        <authorList>
            <person name="Zhao Q."/>
            <person name="Li H.-P."/>
            <person name="Zhang J.-L."/>
        </authorList>
    </citation>
    <scope>NUCLEOTIDE SEQUENCE [LARGE SCALE GENOMIC DNA]</scope>
    <source>
        <strain evidence="8 9">LC-T2</strain>
    </source>
</reference>
<dbReference type="GO" id="GO:0017000">
    <property type="term" value="P:antibiotic biosynthetic process"/>
    <property type="evidence" value="ECO:0007669"/>
    <property type="project" value="UniProtKB-KW"/>
</dbReference>
<dbReference type="SUPFAM" id="SSF56801">
    <property type="entry name" value="Acetyl-CoA synthetase-like"/>
    <property type="match status" value="1"/>
</dbReference>
<dbReference type="PANTHER" id="PTHR45527">
    <property type="entry name" value="NONRIBOSOMAL PEPTIDE SYNTHETASE"/>
    <property type="match status" value="1"/>
</dbReference>
<dbReference type="InterPro" id="IPR045851">
    <property type="entry name" value="AMP-bd_C_sf"/>
</dbReference>
<dbReference type="InterPro" id="IPR009081">
    <property type="entry name" value="PP-bd_ACP"/>
</dbReference>
<dbReference type="InterPro" id="IPR036736">
    <property type="entry name" value="ACP-like_sf"/>
</dbReference>
<dbReference type="RefSeq" id="WP_154120419.1">
    <property type="nucleotide sequence ID" value="NZ_WJXB01000007.1"/>
</dbReference>
<dbReference type="PRINTS" id="PR00154">
    <property type="entry name" value="AMPBINDING"/>
</dbReference>
<dbReference type="FunFam" id="3.40.50.12780:FF:000012">
    <property type="entry name" value="Non-ribosomal peptide synthetase"/>
    <property type="match status" value="1"/>
</dbReference>
<dbReference type="CDD" id="cd05930">
    <property type="entry name" value="A_NRPS"/>
    <property type="match status" value="1"/>
</dbReference>
<dbReference type="Pfam" id="PF00550">
    <property type="entry name" value="PP-binding"/>
    <property type="match status" value="1"/>
</dbReference>
<keyword evidence="3" id="KW-0596">Phosphopantetheine</keyword>
<dbReference type="SUPFAM" id="SSF47336">
    <property type="entry name" value="ACP-like"/>
    <property type="match status" value="1"/>
</dbReference>
<proteinExistence type="inferred from homology"/>
<dbReference type="PROSITE" id="PS00455">
    <property type="entry name" value="AMP_BINDING"/>
    <property type="match status" value="1"/>
</dbReference>
<evidence type="ECO:0000256" key="3">
    <source>
        <dbReference type="ARBA" id="ARBA00022450"/>
    </source>
</evidence>